<organism evidence="1 2">
    <name type="scientific">Dreissena polymorpha</name>
    <name type="common">Zebra mussel</name>
    <name type="synonym">Mytilus polymorpha</name>
    <dbReference type="NCBI Taxonomy" id="45954"/>
    <lineage>
        <taxon>Eukaryota</taxon>
        <taxon>Metazoa</taxon>
        <taxon>Spiralia</taxon>
        <taxon>Lophotrochozoa</taxon>
        <taxon>Mollusca</taxon>
        <taxon>Bivalvia</taxon>
        <taxon>Autobranchia</taxon>
        <taxon>Heteroconchia</taxon>
        <taxon>Euheterodonta</taxon>
        <taxon>Imparidentia</taxon>
        <taxon>Neoheterodontei</taxon>
        <taxon>Myida</taxon>
        <taxon>Dreissenoidea</taxon>
        <taxon>Dreissenidae</taxon>
        <taxon>Dreissena</taxon>
    </lineage>
</organism>
<dbReference type="Proteomes" id="UP000828390">
    <property type="component" value="Unassembled WGS sequence"/>
</dbReference>
<accession>A0A9D4GX95</accession>
<dbReference type="EMBL" id="JAIWYP010000005">
    <property type="protein sequence ID" value="KAH3821582.1"/>
    <property type="molecule type" value="Genomic_DNA"/>
</dbReference>
<evidence type="ECO:0000313" key="1">
    <source>
        <dbReference type="EMBL" id="KAH3821582.1"/>
    </source>
</evidence>
<evidence type="ECO:0000313" key="2">
    <source>
        <dbReference type="Proteomes" id="UP000828390"/>
    </source>
</evidence>
<reference evidence="1" key="2">
    <citation type="submission" date="2020-11" db="EMBL/GenBank/DDBJ databases">
        <authorList>
            <person name="McCartney M.A."/>
            <person name="Auch B."/>
            <person name="Kono T."/>
            <person name="Mallez S."/>
            <person name="Becker A."/>
            <person name="Gohl D.M."/>
            <person name="Silverstein K.A.T."/>
            <person name="Koren S."/>
            <person name="Bechman K.B."/>
            <person name="Herman A."/>
            <person name="Abrahante J.E."/>
            <person name="Garbe J."/>
        </authorList>
    </citation>
    <scope>NUCLEOTIDE SEQUENCE</scope>
    <source>
        <strain evidence="1">Duluth1</strain>
        <tissue evidence="1">Whole animal</tissue>
    </source>
</reference>
<name>A0A9D4GX95_DREPO</name>
<gene>
    <name evidence="1" type="ORF">DPMN_123346</name>
</gene>
<proteinExistence type="predicted"/>
<dbReference type="AlphaFoldDB" id="A0A9D4GX95"/>
<sequence>MWLLEKIAPPPGGHIFQRNEAIFHEDQTINVDSSVLTKFYYSHIYNPNTILELVKDIIGKNLLTKFHDDQTINMATRLKNAPPAGSHVFQPTRTFSQLTHVLTKKNSLPPVLKRKNAPYPGSHVFQPFGTIKNLIQNIGVLTKQNAAFCRPYSIGTNLMKIEIPGGHVFKPTRTIF</sequence>
<comment type="caution">
    <text evidence="1">The sequence shown here is derived from an EMBL/GenBank/DDBJ whole genome shotgun (WGS) entry which is preliminary data.</text>
</comment>
<reference evidence="1" key="1">
    <citation type="journal article" date="2019" name="bioRxiv">
        <title>The Genome of the Zebra Mussel, Dreissena polymorpha: A Resource for Invasive Species Research.</title>
        <authorList>
            <person name="McCartney M.A."/>
            <person name="Auch B."/>
            <person name="Kono T."/>
            <person name="Mallez S."/>
            <person name="Zhang Y."/>
            <person name="Obille A."/>
            <person name="Becker A."/>
            <person name="Abrahante J.E."/>
            <person name="Garbe J."/>
            <person name="Badalamenti J.P."/>
            <person name="Herman A."/>
            <person name="Mangelson H."/>
            <person name="Liachko I."/>
            <person name="Sullivan S."/>
            <person name="Sone E.D."/>
            <person name="Koren S."/>
            <person name="Silverstein K.A.T."/>
            <person name="Beckman K.B."/>
            <person name="Gohl D.M."/>
        </authorList>
    </citation>
    <scope>NUCLEOTIDE SEQUENCE</scope>
    <source>
        <strain evidence="1">Duluth1</strain>
        <tissue evidence="1">Whole animal</tissue>
    </source>
</reference>
<keyword evidence="2" id="KW-1185">Reference proteome</keyword>
<protein>
    <submittedName>
        <fullName evidence="1">Uncharacterized protein</fullName>
    </submittedName>
</protein>